<dbReference type="Gene3D" id="3.10.180.10">
    <property type="entry name" value="2,3-Dihydroxybiphenyl 1,2-Dioxygenase, domain 1"/>
    <property type="match status" value="1"/>
</dbReference>
<dbReference type="InterPro" id="IPR029068">
    <property type="entry name" value="Glyas_Bleomycin-R_OHBP_Dase"/>
</dbReference>
<gene>
    <name evidence="2" type="ORF">SGUI_2053</name>
</gene>
<dbReference type="Pfam" id="PF00903">
    <property type="entry name" value="Glyoxalase"/>
    <property type="match status" value="1"/>
</dbReference>
<feature type="domain" description="VOC" evidence="1">
    <location>
        <begin position="11"/>
        <end position="133"/>
    </location>
</feature>
<evidence type="ECO:0000313" key="2">
    <source>
        <dbReference type="EMBL" id="ANS79449.1"/>
    </source>
</evidence>
<dbReference type="EMBL" id="CP014989">
    <property type="protein sequence ID" value="ANS79449.1"/>
    <property type="molecule type" value="Genomic_DNA"/>
</dbReference>
<dbReference type="RefSeq" id="WP_066639748.1">
    <property type="nucleotide sequence ID" value="NZ_CP014989.1"/>
</dbReference>
<proteinExistence type="predicted"/>
<dbReference type="KEGG" id="serj:SGUI_2053"/>
<dbReference type="InterPro" id="IPR004360">
    <property type="entry name" value="Glyas_Fos-R_dOase_dom"/>
</dbReference>
<dbReference type="Proteomes" id="UP000092482">
    <property type="component" value="Chromosome"/>
</dbReference>
<name>A0A1B1NDD4_9MICO</name>
<sequence length="135" mass="14649">MSTHLDPTLFGLEDAFNGFSVDDLDAAEVFYRDTLGIPVDRSEEPMGMLQLRLGPRSVLVYPKGPAHVPASYTVLNFPSDDVHATVRELTGRGLSFLRYDGMPQDELGVMTGGGPLIAWFTDPAGNVHSVIAREG</sequence>
<keyword evidence="3" id="KW-1185">Reference proteome</keyword>
<evidence type="ECO:0000313" key="3">
    <source>
        <dbReference type="Proteomes" id="UP000092482"/>
    </source>
</evidence>
<dbReference type="OrthoDB" id="9804907at2"/>
<protein>
    <submittedName>
        <fullName evidence="2">Putative cell wall protein</fullName>
    </submittedName>
</protein>
<evidence type="ECO:0000259" key="1">
    <source>
        <dbReference type="PROSITE" id="PS51819"/>
    </source>
</evidence>
<dbReference type="AlphaFoldDB" id="A0A1B1NDD4"/>
<dbReference type="STRING" id="1758689.SGUI_2053"/>
<dbReference type="InterPro" id="IPR037523">
    <property type="entry name" value="VOC_core"/>
</dbReference>
<dbReference type="PROSITE" id="PS51819">
    <property type="entry name" value="VOC"/>
    <property type="match status" value="1"/>
</dbReference>
<organism evidence="2 3">
    <name type="scientific">Serinicoccus hydrothermalis</name>
    <dbReference type="NCBI Taxonomy" id="1758689"/>
    <lineage>
        <taxon>Bacteria</taxon>
        <taxon>Bacillati</taxon>
        <taxon>Actinomycetota</taxon>
        <taxon>Actinomycetes</taxon>
        <taxon>Micrococcales</taxon>
        <taxon>Ornithinimicrobiaceae</taxon>
        <taxon>Serinicoccus</taxon>
    </lineage>
</organism>
<reference evidence="2 3" key="1">
    <citation type="submission" date="2016-03" db="EMBL/GenBank/DDBJ databases">
        <title>Shallow-sea hydrothermal system.</title>
        <authorList>
            <person name="Tang K."/>
        </authorList>
    </citation>
    <scope>NUCLEOTIDE SEQUENCE [LARGE SCALE GENOMIC DNA]</scope>
    <source>
        <strain evidence="2 3">JLT9</strain>
    </source>
</reference>
<dbReference type="SUPFAM" id="SSF54593">
    <property type="entry name" value="Glyoxalase/Bleomycin resistance protein/Dihydroxybiphenyl dioxygenase"/>
    <property type="match status" value="1"/>
</dbReference>
<accession>A0A1B1NDD4</accession>